<proteinExistence type="predicted"/>
<evidence type="ECO:0000256" key="2">
    <source>
        <dbReference type="ARBA" id="ARBA00022448"/>
    </source>
</evidence>
<name>A0A6N2W4W5_9FIRM</name>
<feature type="transmembrane region" description="Helical" evidence="6">
    <location>
        <begin position="132"/>
        <end position="152"/>
    </location>
</feature>
<dbReference type="Gene3D" id="1.20.1250.20">
    <property type="entry name" value="MFS general substrate transporter like domains"/>
    <property type="match status" value="2"/>
</dbReference>
<feature type="transmembrane region" description="Helical" evidence="6">
    <location>
        <begin position="164"/>
        <end position="184"/>
    </location>
</feature>
<feature type="transmembrane region" description="Helical" evidence="6">
    <location>
        <begin position="74"/>
        <end position="92"/>
    </location>
</feature>
<feature type="transmembrane region" description="Helical" evidence="6">
    <location>
        <begin position="367"/>
        <end position="386"/>
    </location>
</feature>
<feature type="transmembrane region" description="Helical" evidence="6">
    <location>
        <begin position="281"/>
        <end position="303"/>
    </location>
</feature>
<dbReference type="Pfam" id="PF07690">
    <property type="entry name" value="MFS_1"/>
    <property type="match status" value="1"/>
</dbReference>
<sequence length="413" mass="44920">MNRKRRNAMMVFGAFAILFTGYPHVWSIYQPYVMKAAGWSTGQASICFYLPTMFFVLGNILGGRFQDKKGPAPAMFIGGGILTAGVLISRYMLLPSPIWMYLTFGVMQGIGSGMIYAPILSTAQKWFPGRTGFASGVVITANGICGLLMAPISKTLLEAGGPQLAFLTVGLLIGVSWILGTMFIRKPEETAEEKIAVFYGETHQYTSAEMVKTRKFYYLLCTMMCGLMAYYLTSPLSQTLQTDRGVSAALAVGSVMAGSILNAGMRLVLPSLSDKIGRIQCIKGVILLSMAAMVFLITGQKILTTLAVILIYGCFGGIMGSFPSLASSIFGLKHSGQNYGIVMFGIVVVTALSPCITNFIAAGQYPVNMTFFIGFVFSAAAFLFLTKLEKEIKNEKQEEQKQELKPQIKLQLK</sequence>
<dbReference type="InterPro" id="IPR050327">
    <property type="entry name" value="Proton-linked_MCT"/>
</dbReference>
<evidence type="ECO:0000256" key="5">
    <source>
        <dbReference type="ARBA" id="ARBA00023136"/>
    </source>
</evidence>
<protein>
    <submittedName>
        <fullName evidence="8">Putative MFS-type transporter YhjX</fullName>
    </submittedName>
</protein>
<feature type="transmembrane region" description="Helical" evidence="6">
    <location>
        <begin position="245"/>
        <end position="269"/>
    </location>
</feature>
<feature type="transmembrane region" description="Helical" evidence="6">
    <location>
        <begin position="98"/>
        <end position="120"/>
    </location>
</feature>
<keyword evidence="5 6" id="KW-0472">Membrane</keyword>
<evidence type="ECO:0000256" key="4">
    <source>
        <dbReference type="ARBA" id="ARBA00022989"/>
    </source>
</evidence>
<dbReference type="GO" id="GO:0022857">
    <property type="term" value="F:transmembrane transporter activity"/>
    <property type="evidence" value="ECO:0007669"/>
    <property type="project" value="InterPro"/>
</dbReference>
<reference evidence="8" key="1">
    <citation type="submission" date="2019-11" db="EMBL/GenBank/DDBJ databases">
        <authorList>
            <person name="Feng L."/>
        </authorList>
    </citation>
    <scope>NUCLEOTIDE SEQUENCE</scope>
    <source>
        <strain evidence="8">AcaccaeLFYP115</strain>
    </source>
</reference>
<evidence type="ECO:0000259" key="7">
    <source>
        <dbReference type="PROSITE" id="PS50850"/>
    </source>
</evidence>
<evidence type="ECO:0000256" key="6">
    <source>
        <dbReference type="SAM" id="Phobius"/>
    </source>
</evidence>
<feature type="transmembrane region" description="Helical" evidence="6">
    <location>
        <begin position="43"/>
        <end position="62"/>
    </location>
</feature>
<accession>A0A6N2W4W5</accession>
<gene>
    <name evidence="8" type="primary">yhjX_2</name>
    <name evidence="8" type="ORF">ACLFYP115_03077</name>
</gene>
<feature type="domain" description="Major facilitator superfamily (MFS) profile" evidence="7">
    <location>
        <begin position="1"/>
        <end position="393"/>
    </location>
</feature>
<dbReference type="PANTHER" id="PTHR11360">
    <property type="entry name" value="MONOCARBOXYLATE TRANSPORTER"/>
    <property type="match status" value="1"/>
</dbReference>
<comment type="subcellular location">
    <subcellularLocation>
        <location evidence="1">Cell membrane</location>
        <topology evidence="1">Multi-pass membrane protein</topology>
    </subcellularLocation>
</comment>
<keyword evidence="2" id="KW-0813">Transport</keyword>
<dbReference type="InterPro" id="IPR020846">
    <property type="entry name" value="MFS_dom"/>
</dbReference>
<dbReference type="InterPro" id="IPR011701">
    <property type="entry name" value="MFS"/>
</dbReference>
<evidence type="ECO:0000256" key="1">
    <source>
        <dbReference type="ARBA" id="ARBA00004651"/>
    </source>
</evidence>
<dbReference type="GO" id="GO:0005886">
    <property type="term" value="C:plasma membrane"/>
    <property type="evidence" value="ECO:0007669"/>
    <property type="project" value="UniProtKB-SubCell"/>
</dbReference>
<dbReference type="EMBL" id="CACRSQ010000007">
    <property type="protein sequence ID" value="VYT37340.1"/>
    <property type="molecule type" value="Genomic_DNA"/>
</dbReference>
<dbReference type="InterPro" id="IPR036259">
    <property type="entry name" value="MFS_trans_sf"/>
</dbReference>
<dbReference type="SUPFAM" id="SSF103473">
    <property type="entry name" value="MFS general substrate transporter"/>
    <property type="match status" value="1"/>
</dbReference>
<evidence type="ECO:0000256" key="3">
    <source>
        <dbReference type="ARBA" id="ARBA00022692"/>
    </source>
</evidence>
<dbReference type="RefSeq" id="WP_156340682.1">
    <property type="nucleotide sequence ID" value="NZ_BAABZP010000001.1"/>
</dbReference>
<feature type="transmembrane region" description="Helical" evidence="6">
    <location>
        <begin position="309"/>
        <end position="332"/>
    </location>
</feature>
<keyword evidence="3 6" id="KW-0812">Transmembrane</keyword>
<dbReference type="AlphaFoldDB" id="A0A6N2W4W5"/>
<organism evidence="8">
    <name type="scientific">Anaerostipes caccae</name>
    <dbReference type="NCBI Taxonomy" id="105841"/>
    <lineage>
        <taxon>Bacteria</taxon>
        <taxon>Bacillati</taxon>
        <taxon>Bacillota</taxon>
        <taxon>Clostridia</taxon>
        <taxon>Lachnospirales</taxon>
        <taxon>Lachnospiraceae</taxon>
        <taxon>Anaerostipes</taxon>
    </lineage>
</organism>
<keyword evidence="4 6" id="KW-1133">Transmembrane helix</keyword>
<dbReference type="PROSITE" id="PS50850">
    <property type="entry name" value="MFS"/>
    <property type="match status" value="1"/>
</dbReference>
<evidence type="ECO:0000313" key="8">
    <source>
        <dbReference type="EMBL" id="VYT37340.1"/>
    </source>
</evidence>
<dbReference type="PANTHER" id="PTHR11360:SF304">
    <property type="entry name" value="MFS DOMAIN-CONTAINING PROTEIN"/>
    <property type="match status" value="1"/>
</dbReference>
<feature type="transmembrane region" description="Helical" evidence="6">
    <location>
        <begin position="339"/>
        <end position="361"/>
    </location>
</feature>
<feature type="transmembrane region" description="Helical" evidence="6">
    <location>
        <begin position="216"/>
        <end position="233"/>
    </location>
</feature>